<keyword evidence="5 11" id="KW-0479">Metal-binding</keyword>
<dbReference type="InterPro" id="IPR018289">
    <property type="entry name" value="MULE_transposase_dom"/>
</dbReference>
<keyword evidence="11" id="KW-0539">Nucleus</keyword>
<dbReference type="GO" id="GO:0006355">
    <property type="term" value="P:regulation of DNA-templated transcription"/>
    <property type="evidence" value="ECO:0007669"/>
    <property type="project" value="UniProtKB-UniRule"/>
</dbReference>
<evidence type="ECO:0000256" key="1">
    <source>
        <dbReference type="ARBA" id="ARBA00001946"/>
    </source>
</evidence>
<protein>
    <recommendedName>
        <fullName evidence="11">Protein FAR1-RELATED SEQUENCE</fullName>
    </recommendedName>
</protein>
<dbReference type="Proteomes" id="UP000734854">
    <property type="component" value="Unassembled WGS sequence"/>
</dbReference>
<dbReference type="SMART" id="SM00575">
    <property type="entry name" value="ZnF_PMZ"/>
    <property type="match status" value="1"/>
</dbReference>
<dbReference type="Pfam" id="PF04434">
    <property type="entry name" value="SWIM"/>
    <property type="match status" value="1"/>
</dbReference>
<evidence type="ECO:0000256" key="7">
    <source>
        <dbReference type="ARBA" id="ARBA00022833"/>
    </source>
</evidence>
<feature type="compositionally biased region" description="Basic and acidic residues" evidence="12">
    <location>
        <begin position="904"/>
        <end position="941"/>
    </location>
</feature>
<evidence type="ECO:0000256" key="4">
    <source>
        <dbReference type="ARBA" id="ARBA00022679"/>
    </source>
</evidence>
<feature type="region of interest" description="Disordered" evidence="12">
    <location>
        <begin position="663"/>
        <end position="693"/>
    </location>
</feature>
<feature type="compositionally biased region" description="Basic residues" evidence="12">
    <location>
        <begin position="679"/>
        <end position="693"/>
    </location>
</feature>
<dbReference type="InterPro" id="IPR005477">
    <property type="entry name" value="Dxylulose-5-P_synthase"/>
</dbReference>
<dbReference type="PANTHER" id="PTHR31669">
    <property type="entry name" value="PROTEIN FAR1-RELATED SEQUENCE 10-RELATED"/>
    <property type="match status" value="1"/>
</dbReference>
<dbReference type="PROSITE" id="PS50966">
    <property type="entry name" value="ZF_SWIM"/>
    <property type="match status" value="1"/>
</dbReference>
<evidence type="ECO:0000259" key="13">
    <source>
        <dbReference type="PROSITE" id="PS50966"/>
    </source>
</evidence>
<dbReference type="PANTHER" id="PTHR31669:SF283">
    <property type="entry name" value="PROTEIN FAR1-RELATED SEQUENCE"/>
    <property type="match status" value="1"/>
</dbReference>
<comment type="subcellular location">
    <subcellularLocation>
        <location evidence="11">Nucleus</location>
    </subcellularLocation>
</comment>
<dbReference type="Gene3D" id="3.40.50.970">
    <property type="match status" value="1"/>
</dbReference>
<keyword evidence="15" id="KW-1185">Reference proteome</keyword>
<dbReference type="Pfam" id="PF03101">
    <property type="entry name" value="FAR1"/>
    <property type="match status" value="1"/>
</dbReference>
<dbReference type="InterPro" id="IPR031052">
    <property type="entry name" value="FHY3/FAR1"/>
</dbReference>
<dbReference type="InterPro" id="IPR007527">
    <property type="entry name" value="Znf_SWIM"/>
</dbReference>
<feature type="compositionally biased region" description="Polar residues" evidence="12">
    <location>
        <begin position="9"/>
        <end position="24"/>
    </location>
</feature>
<dbReference type="InterPro" id="IPR006564">
    <property type="entry name" value="Znf_PMZ"/>
</dbReference>
<evidence type="ECO:0000256" key="9">
    <source>
        <dbReference type="ARBA" id="ARBA00023052"/>
    </source>
</evidence>
<dbReference type="AlphaFoldDB" id="A0A8J5H431"/>
<evidence type="ECO:0000256" key="3">
    <source>
        <dbReference type="ARBA" id="ARBA00011738"/>
    </source>
</evidence>
<evidence type="ECO:0000256" key="11">
    <source>
        <dbReference type="RuleBase" id="RU367018"/>
    </source>
</evidence>
<reference evidence="14 15" key="1">
    <citation type="submission" date="2020-08" db="EMBL/GenBank/DDBJ databases">
        <title>Plant Genome Project.</title>
        <authorList>
            <person name="Zhang R.-G."/>
        </authorList>
    </citation>
    <scope>NUCLEOTIDE SEQUENCE [LARGE SCALE GENOMIC DNA]</scope>
    <source>
        <tissue evidence="14">Rhizome</tissue>
    </source>
</reference>
<dbReference type="SUPFAM" id="SSF52518">
    <property type="entry name" value="Thiamin diphosphate-binding fold (THDP-binding)"/>
    <property type="match status" value="1"/>
</dbReference>
<dbReference type="Pfam" id="PF13292">
    <property type="entry name" value="DXP_synthase_N"/>
    <property type="match status" value="1"/>
</dbReference>
<sequence>MEQGKSDSNEVNDNNDHVSTNLSPSSLNEVMIPKIGMTFISEDEVRNFYKSYAQNVGFGISKLGGKKGDDGKQKYFCFGCAKSGKTVSQAKNALYPRPSTKTNYKAKINVVIRNDDNFVINSVSLEHNHVLSPGKSRHFRCNKLLDSTTKRKLELNDQAGITLSKSFHSLVVEAGGYENLTFDERKCRNYISEARRLRLGDGDAEALSNYFCRMQSRNSNFFYVLDLDEESRIRNVFWADARCRAAYHYFSDVVTFDTTYLTNSYDMPFAPFVGVNHHGQSILLGCGLLSSEDSETFIWLFKSWLTCMLGRAPKAIITDQCRAMAIAIEEIFPNSHHRLCLWHIMKKLPAKLGGHAQYKLIKKQLKNIVYNSLTIDECDANWMKMIEVFNLENNDWLKSLYEQRNRWIPVYVKDKFWAGMSTSQRSESMNAFFDEYVHSKTSLKQFVEQFDNALKKKIEKEKNLDFGSFNSMIPVISGYPIERQFQSFYTNNLFKLFQDEIRGLMFCNTSLVRQEGVAFIFEVVETLLGKNGDPIRDASFRVDYTELDCQVKCLCHLFEFRGILCRHVISVLIRMKVIEVPMNYIMDRWRKDIKRGYQSITDIYDEYVCDGERHRYNILTPLIQEVQQLGANNDDSCSVLVEILKDAKEKLIDIQIDHSRAHQLKETSTSSSKTIHSPLKVRSRGRSPTKRKQSKIEQIMKKSVAKARRKAFGVAIDSSSGLSGAKKTVYMMLCLFCGMAVARDIQGKKNRVVTIISNLTTMAGQVYEAMSNAGYLDSNMIGITKRIGKAVHELAAKVDEYTRVCVLNEVASLDSTGPVLVHVITEDEKDSEFTEEGKMIESLATVACGRARSLLGTFNDVLVEALVAEAKRDKSIVVVHSGTGLDPSIKFNYKIFWGEAERNEGAKSAERREQRTERFRARSRRENATARGGGKERRQGGGEKMLGQEAKRKR</sequence>
<dbReference type="InterPro" id="IPR004330">
    <property type="entry name" value="FAR1_DNA_bnd_dom"/>
</dbReference>
<evidence type="ECO:0000256" key="10">
    <source>
        <dbReference type="PROSITE-ProRule" id="PRU00325"/>
    </source>
</evidence>
<evidence type="ECO:0000256" key="8">
    <source>
        <dbReference type="ARBA" id="ARBA00022842"/>
    </source>
</evidence>
<dbReference type="GO" id="GO:0008661">
    <property type="term" value="F:1-deoxy-D-xylulose-5-phosphate synthase activity"/>
    <property type="evidence" value="ECO:0007669"/>
    <property type="project" value="InterPro"/>
</dbReference>
<gene>
    <name evidence="14" type="ORF">ZIOFF_025766</name>
</gene>
<feature type="region of interest" description="Disordered" evidence="12">
    <location>
        <begin position="1"/>
        <end position="24"/>
    </location>
</feature>
<evidence type="ECO:0000313" key="14">
    <source>
        <dbReference type="EMBL" id="KAG6515354.1"/>
    </source>
</evidence>
<feature type="domain" description="SWIM-type" evidence="13">
    <location>
        <begin position="540"/>
        <end position="576"/>
    </location>
</feature>
<dbReference type="Pfam" id="PF10551">
    <property type="entry name" value="MULE"/>
    <property type="match status" value="1"/>
</dbReference>
<evidence type="ECO:0000256" key="5">
    <source>
        <dbReference type="ARBA" id="ARBA00022723"/>
    </source>
</evidence>
<organism evidence="14 15">
    <name type="scientific">Zingiber officinale</name>
    <name type="common">Ginger</name>
    <name type="synonym">Amomum zingiber</name>
    <dbReference type="NCBI Taxonomy" id="94328"/>
    <lineage>
        <taxon>Eukaryota</taxon>
        <taxon>Viridiplantae</taxon>
        <taxon>Streptophyta</taxon>
        <taxon>Embryophyta</taxon>
        <taxon>Tracheophyta</taxon>
        <taxon>Spermatophyta</taxon>
        <taxon>Magnoliopsida</taxon>
        <taxon>Liliopsida</taxon>
        <taxon>Zingiberales</taxon>
        <taxon>Zingiberaceae</taxon>
        <taxon>Zingiber</taxon>
    </lineage>
</organism>
<keyword evidence="6 10" id="KW-0863">Zinc-finger</keyword>
<evidence type="ECO:0000256" key="6">
    <source>
        <dbReference type="ARBA" id="ARBA00022771"/>
    </source>
</evidence>
<comment type="similarity">
    <text evidence="2 11">Belongs to the FHY3/FAR1 family.</text>
</comment>
<dbReference type="GO" id="GO:0008270">
    <property type="term" value="F:zinc ion binding"/>
    <property type="evidence" value="ECO:0007669"/>
    <property type="project" value="UniProtKB-UniRule"/>
</dbReference>
<keyword evidence="9" id="KW-0786">Thiamine pyrophosphate</keyword>
<evidence type="ECO:0000256" key="12">
    <source>
        <dbReference type="SAM" id="MobiDB-lite"/>
    </source>
</evidence>
<keyword evidence="4" id="KW-0808">Transferase</keyword>
<dbReference type="GO" id="GO:0016114">
    <property type="term" value="P:terpenoid biosynthetic process"/>
    <property type="evidence" value="ECO:0007669"/>
    <property type="project" value="InterPro"/>
</dbReference>
<comment type="caution">
    <text evidence="14">The sequence shown here is derived from an EMBL/GenBank/DDBJ whole genome shotgun (WGS) entry which is preliminary data.</text>
</comment>
<comment type="function">
    <text evidence="11">Putative transcription activator involved in regulating light control of development.</text>
</comment>
<accession>A0A8J5H431</accession>
<dbReference type="GO" id="GO:0005634">
    <property type="term" value="C:nucleus"/>
    <property type="evidence" value="ECO:0007669"/>
    <property type="project" value="UniProtKB-SubCell"/>
</dbReference>
<feature type="compositionally biased region" description="Polar residues" evidence="12">
    <location>
        <begin position="666"/>
        <end position="675"/>
    </location>
</feature>
<evidence type="ECO:0000256" key="2">
    <source>
        <dbReference type="ARBA" id="ARBA00005889"/>
    </source>
</evidence>
<evidence type="ECO:0000313" key="15">
    <source>
        <dbReference type="Proteomes" id="UP000734854"/>
    </source>
</evidence>
<dbReference type="EMBL" id="JACMSC010000007">
    <property type="protein sequence ID" value="KAG6515354.1"/>
    <property type="molecule type" value="Genomic_DNA"/>
</dbReference>
<comment type="subunit">
    <text evidence="3">Homodimer.</text>
</comment>
<feature type="region of interest" description="Disordered" evidence="12">
    <location>
        <begin position="904"/>
        <end position="954"/>
    </location>
</feature>
<dbReference type="InterPro" id="IPR029061">
    <property type="entry name" value="THDP-binding"/>
</dbReference>
<keyword evidence="8" id="KW-0460">Magnesium</keyword>
<name>A0A8J5H431_ZINOF</name>
<comment type="cofactor">
    <cofactor evidence="1">
        <name>Mg(2+)</name>
        <dbReference type="ChEBI" id="CHEBI:18420"/>
    </cofactor>
</comment>
<proteinExistence type="inferred from homology"/>
<keyword evidence="7 11" id="KW-0862">Zinc</keyword>